<name>A0ABT3CUC6_9BACT</name>
<dbReference type="Gene3D" id="3.20.20.370">
    <property type="entry name" value="Glycoside hydrolase/deacetylase"/>
    <property type="match status" value="1"/>
</dbReference>
<feature type="domain" description="NodB homology" evidence="2">
    <location>
        <begin position="65"/>
        <end position="243"/>
    </location>
</feature>
<evidence type="ECO:0000256" key="1">
    <source>
        <dbReference type="SAM" id="Phobius"/>
    </source>
</evidence>
<dbReference type="PANTHER" id="PTHR10587">
    <property type="entry name" value="GLYCOSYL TRANSFERASE-RELATED"/>
    <property type="match status" value="1"/>
</dbReference>
<keyword evidence="4" id="KW-1185">Reference proteome</keyword>
<keyword evidence="1" id="KW-0472">Membrane</keyword>
<dbReference type="EMBL" id="JAOYOD010000001">
    <property type="protein sequence ID" value="MCV9387181.1"/>
    <property type="molecule type" value="Genomic_DNA"/>
</dbReference>
<evidence type="ECO:0000259" key="2">
    <source>
        <dbReference type="PROSITE" id="PS51677"/>
    </source>
</evidence>
<evidence type="ECO:0000313" key="4">
    <source>
        <dbReference type="Proteomes" id="UP001300692"/>
    </source>
</evidence>
<dbReference type="CDD" id="cd10917">
    <property type="entry name" value="CE4_NodB_like_6s_7s"/>
    <property type="match status" value="1"/>
</dbReference>
<dbReference type="InterPro" id="IPR011330">
    <property type="entry name" value="Glyco_hydro/deAcase_b/a-brl"/>
</dbReference>
<gene>
    <name evidence="3" type="ORF">N7U62_10935</name>
</gene>
<keyword evidence="1" id="KW-1133">Transmembrane helix</keyword>
<sequence length="247" mass="28002">MSKFHWSLIIFLLLELGLWIMVARGMSSYASPFILIFVYSLFLFAMSMMPGVNFFVKAQNHVASDRVMLTFDDGPHPELTPLTLDILKEKQVKAMFFLIGKNVEAHPELVKRIIAEGHMVGGHTYLHEPAFGFKFGSALDKDIMRAQNLLTDLSGKEEVYFRPPFGVTNPNVAQVIKKRGLQMIGWSLRTYDTAYDFDSLKVQKVITQTKPGDIVLMHERVKSTCEALPELIDGIRKRGMEFGVLSQ</sequence>
<accession>A0ABT3CUC6</accession>
<organism evidence="3 4">
    <name type="scientific">Reichenbachiella ulvae</name>
    <dbReference type="NCBI Taxonomy" id="2980104"/>
    <lineage>
        <taxon>Bacteria</taxon>
        <taxon>Pseudomonadati</taxon>
        <taxon>Bacteroidota</taxon>
        <taxon>Cytophagia</taxon>
        <taxon>Cytophagales</taxon>
        <taxon>Reichenbachiellaceae</taxon>
        <taxon>Reichenbachiella</taxon>
    </lineage>
</organism>
<dbReference type="Pfam" id="PF01522">
    <property type="entry name" value="Polysacc_deac_1"/>
    <property type="match status" value="1"/>
</dbReference>
<comment type="caution">
    <text evidence="3">The sequence shown here is derived from an EMBL/GenBank/DDBJ whole genome shotgun (WGS) entry which is preliminary data.</text>
</comment>
<dbReference type="InterPro" id="IPR002509">
    <property type="entry name" value="NODB_dom"/>
</dbReference>
<dbReference type="InterPro" id="IPR050248">
    <property type="entry name" value="Polysacc_deacetylase_ArnD"/>
</dbReference>
<dbReference type="PROSITE" id="PS51677">
    <property type="entry name" value="NODB"/>
    <property type="match status" value="1"/>
</dbReference>
<dbReference type="SUPFAM" id="SSF88713">
    <property type="entry name" value="Glycoside hydrolase/deacetylase"/>
    <property type="match status" value="1"/>
</dbReference>
<feature type="transmembrane region" description="Helical" evidence="1">
    <location>
        <begin position="6"/>
        <end position="22"/>
    </location>
</feature>
<dbReference type="RefSeq" id="WP_264138008.1">
    <property type="nucleotide sequence ID" value="NZ_JAOYOD010000001.1"/>
</dbReference>
<feature type="transmembrane region" description="Helical" evidence="1">
    <location>
        <begin position="34"/>
        <end position="56"/>
    </location>
</feature>
<reference evidence="3 4" key="1">
    <citation type="submission" date="2022-10" db="EMBL/GenBank/DDBJ databases">
        <title>Comparative genomics and taxonomic characterization of three novel marine species of genus Reichenbachiella exhibiting antioxidant and polysaccharide degradation activities.</title>
        <authorList>
            <person name="Muhammad N."/>
            <person name="Lee Y.-J."/>
            <person name="Ko J."/>
            <person name="Kim S.-G."/>
        </authorList>
    </citation>
    <scope>NUCLEOTIDE SEQUENCE [LARGE SCALE GENOMIC DNA]</scope>
    <source>
        <strain evidence="3 4">ABR2-5</strain>
    </source>
</reference>
<keyword evidence="1" id="KW-0812">Transmembrane</keyword>
<protein>
    <submittedName>
        <fullName evidence="3">Polysaccharide deacetylase family protein</fullName>
    </submittedName>
</protein>
<dbReference type="Proteomes" id="UP001300692">
    <property type="component" value="Unassembled WGS sequence"/>
</dbReference>
<proteinExistence type="predicted"/>
<evidence type="ECO:0000313" key="3">
    <source>
        <dbReference type="EMBL" id="MCV9387181.1"/>
    </source>
</evidence>